<protein>
    <submittedName>
        <fullName evidence="1">27 kDa protein</fullName>
    </submittedName>
</protein>
<gene>
    <name evidence="1" type="primary">p27</name>
</gene>
<evidence type="ECO:0000313" key="2">
    <source>
        <dbReference type="EMBL" id="WWE98323.1"/>
    </source>
</evidence>
<organism evidence="1">
    <name type="scientific">Yam virus 1</name>
    <dbReference type="NCBI Taxonomy" id="3123105"/>
    <lineage>
        <taxon>Viruses</taxon>
        <taxon>Riboviria</taxon>
        <taxon>Orthornavirae</taxon>
        <taxon>Kitrinoviricota</taxon>
        <taxon>Alsuviricetes</taxon>
        <taxon>Martellivirales</taxon>
        <taxon>Closteroviridae</taxon>
        <taxon>Crinivirus</taxon>
    </lineage>
</organism>
<reference evidence="1" key="1">
    <citation type="submission" date="2024-02" db="EMBL/GenBank/DDBJ databases">
        <title>White yam (Dioscorea rotundata) plants exhibiting virus-like symptoms are co-infected with a new potyvirus and a new crinivirus in Ethiopia.</title>
        <authorList>
            <person name="Gogile A."/>
            <person name="Knierim D."/>
            <person name="Margaria P."/>
            <person name="Menzel W."/>
            <person name="Kebede M."/>
            <person name="Kidanemariam D."/>
            <person name="Abraham A."/>
        </authorList>
    </citation>
    <scope>NUCLEOTIDE SEQUENCE</scope>
    <source>
        <strain evidence="1">YAM-A13</strain>
        <strain evidence="2">YAM-A29</strain>
    </source>
</reference>
<sequence length="228" mass="26808">MDTPIQYVEDNSREDCNVDAQIAKNLCSIINILEKAHIHTIDELKNVRDLSHVVMSMCEYASDTINLYAENNKMQNILLQAGMTPVSIYAARNKLFPTLPNYLVKNILEDIIDVLNFLVDYKEKIMDEFKITSFVSMYKIRSTANVTNHINDYLNSIYRFKTDIRVSFCVKDNSNDQLYEIIRNLNEKTYMKYKIKNQLIKFINENLLFEINFFYGKYGLSIEKIKNF</sequence>
<name>A0AAU6NE48_9CLOS</name>
<proteinExistence type="predicted"/>
<accession>A0AAU6NE48</accession>
<dbReference type="EMBL" id="PP378484">
    <property type="protein sequence ID" value="WWE98323.1"/>
    <property type="molecule type" value="Genomic_RNA"/>
</dbReference>
<dbReference type="EMBL" id="PP378483">
    <property type="protein sequence ID" value="WWE98312.1"/>
    <property type="molecule type" value="Genomic_RNA"/>
</dbReference>
<evidence type="ECO:0000313" key="1">
    <source>
        <dbReference type="EMBL" id="WWE98312.1"/>
    </source>
</evidence>